<dbReference type="AlphaFoldDB" id="A0A9N8ZAF7"/>
<gene>
    <name evidence="2" type="ORF">ALEPTO_LOCUS2273</name>
</gene>
<reference evidence="2" key="1">
    <citation type="submission" date="2021-06" db="EMBL/GenBank/DDBJ databases">
        <authorList>
            <person name="Kallberg Y."/>
            <person name="Tangrot J."/>
            <person name="Rosling A."/>
        </authorList>
    </citation>
    <scope>NUCLEOTIDE SEQUENCE</scope>
    <source>
        <strain evidence="2">FL130A</strain>
    </source>
</reference>
<dbReference type="Pfam" id="PF03948">
    <property type="entry name" value="Ribosomal_L9_C"/>
    <property type="match status" value="1"/>
</dbReference>
<dbReference type="InterPro" id="IPR036791">
    <property type="entry name" value="Ribosomal_bL9_C_sf"/>
</dbReference>
<dbReference type="Gene3D" id="3.10.430.100">
    <property type="entry name" value="Ribosomal protein L9, C-terminal domain"/>
    <property type="match status" value="1"/>
</dbReference>
<proteinExistence type="predicted"/>
<evidence type="ECO:0000313" key="2">
    <source>
        <dbReference type="EMBL" id="CAG8476631.1"/>
    </source>
</evidence>
<sequence length="151" mass="16984">MQELYKKVNNFILTFTLKKNEKGEPFGSIGFKEISQELEKAGIHLEKSHLMDFHSLNKLGENQEIITLRGRLKMGVASGTSINGDDFYRVPLQVTETEKNGQKIDNQSQSVISNLKENQTITVHGNVGGRDNGLLRVVEFETGDSEEDLFI</sequence>
<accession>A0A9N8ZAF7</accession>
<comment type="caution">
    <text evidence="2">The sequence shown here is derived from an EMBL/GenBank/DDBJ whole genome shotgun (WGS) entry which is preliminary data.</text>
</comment>
<dbReference type="EMBL" id="CAJVPS010000323">
    <property type="protein sequence ID" value="CAG8476631.1"/>
    <property type="molecule type" value="Genomic_DNA"/>
</dbReference>
<evidence type="ECO:0000259" key="1">
    <source>
        <dbReference type="Pfam" id="PF03948"/>
    </source>
</evidence>
<evidence type="ECO:0000313" key="3">
    <source>
        <dbReference type="Proteomes" id="UP000789508"/>
    </source>
</evidence>
<keyword evidence="3" id="KW-1185">Reference proteome</keyword>
<organism evidence="2 3">
    <name type="scientific">Ambispora leptoticha</name>
    <dbReference type="NCBI Taxonomy" id="144679"/>
    <lineage>
        <taxon>Eukaryota</taxon>
        <taxon>Fungi</taxon>
        <taxon>Fungi incertae sedis</taxon>
        <taxon>Mucoromycota</taxon>
        <taxon>Glomeromycotina</taxon>
        <taxon>Glomeromycetes</taxon>
        <taxon>Archaeosporales</taxon>
        <taxon>Ambisporaceae</taxon>
        <taxon>Ambispora</taxon>
    </lineage>
</organism>
<dbReference type="OrthoDB" id="10495770at2759"/>
<protein>
    <submittedName>
        <fullName evidence="2">876_t:CDS:1</fullName>
    </submittedName>
</protein>
<feature type="domain" description="Large ribosomal subunit protein bL9 C-terminal" evidence="1">
    <location>
        <begin position="2"/>
        <end position="68"/>
    </location>
</feature>
<dbReference type="Proteomes" id="UP000789508">
    <property type="component" value="Unassembled WGS sequence"/>
</dbReference>
<dbReference type="SUPFAM" id="SSF55653">
    <property type="entry name" value="Ribosomal protein L9 C-domain"/>
    <property type="match status" value="1"/>
</dbReference>
<name>A0A9N8ZAF7_9GLOM</name>
<dbReference type="InterPro" id="IPR020069">
    <property type="entry name" value="Ribosomal_bL9_C"/>
</dbReference>